<dbReference type="EMBL" id="LR031876">
    <property type="protein sequence ID" value="VDD35520.1"/>
    <property type="molecule type" value="Genomic_DNA"/>
</dbReference>
<name>A0A3P6E6D7_BRAOL</name>
<reference evidence="1" key="1">
    <citation type="submission" date="2018-11" db="EMBL/GenBank/DDBJ databases">
        <authorList>
            <consortium name="Genoscope - CEA"/>
            <person name="William W."/>
        </authorList>
    </citation>
    <scope>NUCLEOTIDE SEQUENCE</scope>
</reference>
<gene>
    <name evidence="1" type="ORF">BOLC7T41080H</name>
</gene>
<organism evidence="1">
    <name type="scientific">Brassica oleracea</name>
    <name type="common">Wild cabbage</name>
    <dbReference type="NCBI Taxonomy" id="3712"/>
    <lineage>
        <taxon>Eukaryota</taxon>
        <taxon>Viridiplantae</taxon>
        <taxon>Streptophyta</taxon>
        <taxon>Embryophyta</taxon>
        <taxon>Tracheophyta</taxon>
        <taxon>Spermatophyta</taxon>
        <taxon>Magnoliopsida</taxon>
        <taxon>eudicotyledons</taxon>
        <taxon>Gunneridae</taxon>
        <taxon>Pentapetalae</taxon>
        <taxon>rosids</taxon>
        <taxon>malvids</taxon>
        <taxon>Brassicales</taxon>
        <taxon>Brassicaceae</taxon>
        <taxon>Brassiceae</taxon>
        <taxon>Brassica</taxon>
    </lineage>
</organism>
<accession>A0A3P6E6D7</accession>
<protein>
    <submittedName>
        <fullName evidence="1">Uncharacterized protein</fullName>
    </submittedName>
</protein>
<sequence>MESLNLASLPPSILHQILFKVATNTMQNFDGMMNLAFSVDDRGLVHNYPGFTCEHVDRMSHMITTRELSGHWDYDKHGMFLSLLERIVANISFACWCFKLEEKMFLVSIEG</sequence>
<proteinExistence type="predicted"/>
<dbReference type="AlphaFoldDB" id="A0A3P6E6D7"/>
<evidence type="ECO:0000313" key="1">
    <source>
        <dbReference type="EMBL" id="VDD35520.1"/>
    </source>
</evidence>